<dbReference type="SUPFAM" id="SSF57701">
    <property type="entry name" value="Zn2/Cys6 DNA-binding domain"/>
    <property type="match status" value="1"/>
</dbReference>
<dbReference type="STRING" id="1213857.A0A484G3S6"/>
<dbReference type="SUPFAM" id="SSF51445">
    <property type="entry name" value="(Trans)glycosidases"/>
    <property type="match status" value="1"/>
</dbReference>
<accession>A0A484G3S6</accession>
<protein>
    <submittedName>
        <fullName evidence="5">Transcriptional regulatory protein</fullName>
    </submittedName>
</protein>
<organism evidence="5 6">
    <name type="scientific">Colletotrichum orbiculare (strain 104-T / ATCC 96160 / CBS 514.97 / LARS 414 / MAFF 240422)</name>
    <name type="common">Cucumber anthracnose fungus</name>
    <name type="synonym">Colletotrichum lagenarium</name>
    <dbReference type="NCBI Taxonomy" id="1213857"/>
    <lineage>
        <taxon>Eukaryota</taxon>
        <taxon>Fungi</taxon>
        <taxon>Dikarya</taxon>
        <taxon>Ascomycota</taxon>
        <taxon>Pezizomycotina</taxon>
        <taxon>Sordariomycetes</taxon>
        <taxon>Hypocreomycetidae</taxon>
        <taxon>Glomerellales</taxon>
        <taxon>Glomerellaceae</taxon>
        <taxon>Colletotrichum</taxon>
        <taxon>Colletotrichum orbiculare species complex</taxon>
    </lineage>
</organism>
<dbReference type="EMBL" id="AMCV02000002">
    <property type="protein sequence ID" value="TDZ25269.1"/>
    <property type="molecule type" value="Genomic_DNA"/>
</dbReference>
<dbReference type="InterPro" id="IPR007219">
    <property type="entry name" value="XnlR_reg_dom"/>
</dbReference>
<comment type="caution">
    <text evidence="5">The sequence shown here is derived from an EMBL/GenBank/DDBJ whole genome shotgun (WGS) entry which is preliminary data.</text>
</comment>
<dbReference type="Proteomes" id="UP000014480">
    <property type="component" value="Unassembled WGS sequence"/>
</dbReference>
<dbReference type="PROSITE" id="PS00463">
    <property type="entry name" value="ZN2_CY6_FUNGAL_1"/>
    <property type="match status" value="1"/>
</dbReference>
<dbReference type="CDD" id="cd00067">
    <property type="entry name" value="GAL4"/>
    <property type="match status" value="1"/>
</dbReference>
<keyword evidence="1" id="KW-0479">Metal-binding</keyword>
<dbReference type="Pfam" id="PF00172">
    <property type="entry name" value="Zn_clus"/>
    <property type="match status" value="1"/>
</dbReference>
<dbReference type="Gene3D" id="4.10.240.10">
    <property type="entry name" value="Zn(2)-C6 fungal-type DNA-binding domain"/>
    <property type="match status" value="1"/>
</dbReference>
<gene>
    <name evidence="5" type="ORF">Cob_v001802</name>
</gene>
<evidence type="ECO:0000313" key="5">
    <source>
        <dbReference type="EMBL" id="TDZ25269.1"/>
    </source>
</evidence>
<proteinExistence type="predicted"/>
<dbReference type="OrthoDB" id="4426597at2759"/>
<dbReference type="InterPro" id="IPR036864">
    <property type="entry name" value="Zn2-C6_fun-type_DNA-bd_sf"/>
</dbReference>
<dbReference type="Pfam" id="PF04082">
    <property type="entry name" value="Fungal_trans"/>
    <property type="match status" value="1"/>
</dbReference>
<keyword evidence="2" id="KW-0539">Nucleus</keyword>
<dbReference type="Gene3D" id="3.20.20.80">
    <property type="entry name" value="Glycosidases"/>
    <property type="match status" value="1"/>
</dbReference>
<keyword evidence="6" id="KW-1185">Reference proteome</keyword>
<reference evidence="6" key="2">
    <citation type="journal article" date="2019" name="Mol. Plant Microbe Interact.">
        <title>Genome sequence resources for four phytopathogenic fungi from the Colletotrichum orbiculare species complex.</title>
        <authorList>
            <person name="Gan P."/>
            <person name="Tsushima A."/>
            <person name="Narusaka M."/>
            <person name="Narusaka Y."/>
            <person name="Takano Y."/>
            <person name="Kubo Y."/>
            <person name="Shirasu K."/>
        </authorList>
    </citation>
    <scope>GENOME REANNOTATION</scope>
    <source>
        <strain evidence="6">104-T / ATCC 96160 / CBS 514.97 / LARS 414 / MAFF 240422</strain>
    </source>
</reference>
<dbReference type="InterPro" id="IPR001138">
    <property type="entry name" value="Zn2Cys6_DnaBD"/>
</dbReference>
<dbReference type="GO" id="GO:0006351">
    <property type="term" value="P:DNA-templated transcription"/>
    <property type="evidence" value="ECO:0007669"/>
    <property type="project" value="InterPro"/>
</dbReference>
<dbReference type="SMART" id="SM00066">
    <property type="entry name" value="GAL4"/>
    <property type="match status" value="1"/>
</dbReference>
<dbReference type="InterPro" id="IPR050987">
    <property type="entry name" value="AtrR-like"/>
</dbReference>
<name>A0A484G3S6_COLOR</name>
<dbReference type="GO" id="GO:0008270">
    <property type="term" value="F:zinc ion binding"/>
    <property type="evidence" value="ECO:0007669"/>
    <property type="project" value="InterPro"/>
</dbReference>
<dbReference type="CDD" id="cd12148">
    <property type="entry name" value="fungal_TF_MHR"/>
    <property type="match status" value="1"/>
</dbReference>
<dbReference type="GO" id="GO:0000981">
    <property type="term" value="F:DNA-binding transcription factor activity, RNA polymerase II-specific"/>
    <property type="evidence" value="ECO:0007669"/>
    <property type="project" value="InterPro"/>
</dbReference>
<dbReference type="PANTHER" id="PTHR46910">
    <property type="entry name" value="TRANSCRIPTION FACTOR PDR1"/>
    <property type="match status" value="1"/>
</dbReference>
<evidence type="ECO:0000313" key="6">
    <source>
        <dbReference type="Proteomes" id="UP000014480"/>
    </source>
</evidence>
<sequence>MQYRGVVYDVGLHFEPNTPSVDSFSPRLVEHDMRTIADDLHANAVRIEGESIARLVTAARAAHARGLAVLFNPWKMHSPAHEVQGYLAEAAQAAEELRAQGVDIVFVAQCEFTIFNEGIFPGKTLMERVGWMVSIGQASDEHLTALGQASAKLNGVLRLFLDVIRPVFHGRVTYSAGSWEQVYWAMFDIVGVDYYRHSEPEAEYVDGLDKYRLGKSPSRGAGGFALLEGANVDGTGKFADGVVPTYSETEQADYIETQLRLLADAAIDGAFVYVFSFPTYRAGQGARNLDMMSFSLVKTWPEDDERCKRMPPWSPKESLESSRTHKSCDACTNRKVRCSGAPGPCSNCVRRQTECIFGVRKLGRKPNVVRQFIANTGTESGNSSSDGPQCCTVSVLDFATPPSPKLLQPAAPESNPTPRSVASDPGRGGRHRIPVLHVDRVLERAEVALASSKGIIYNKQYVRGNGIFSGDNSLTYFSETRLKSLSQCLGHDRVRALVERISGTVNLHMRTIVNFSSNMGTRQAKTPGCLSDKARVSECTRLYFERVHPRFPFLDRAAFEATAASQGQPNVIPRSKSWTALFHTVLALGSEYAGGGSFEPGKGESWELFSVALANYTDLMLLPDSLTTLQAFTAMTIYALGMSSVGLDQIIMSEAVRRAQNLQEARFSGNATDAFRRTFWSLYCLEKITSFHHGRSSGFVDCDIACPIPYAQDSIFGGYNWFLSFIKHARLLSRAYTSLFAIGVSDNPDEYYLDIIDQLSEELEEWRVSIPDTGFRPGGVLKPHRMEGESLARTCAVSIHFFYYSFLQTVSRMALRHLPASQVAKREAVLNTVEHASRSLIELTPLIEVAPYTPMWMLAGIPVAGFFVLFDITIHNPRSPLATSNLALLDIVAGHSSQLEYMSKGIIPGSVIGEFAHIARNYVNDVGGGGGSSTGNTPPRHTPENSQYLYSQPYWSLPQAVTQSMVAMDVTADFSDMNLVAEGEQTDSIESMDIEGLPMPPSNVMGTDVMGLFGFWVPDMDPLLYQGLTGQNDPLHGTPQADNTACVEMS</sequence>
<feature type="domain" description="Zn(2)-C6 fungal-type" evidence="4">
    <location>
        <begin position="327"/>
        <end position="357"/>
    </location>
</feature>
<evidence type="ECO:0000256" key="3">
    <source>
        <dbReference type="SAM" id="MobiDB-lite"/>
    </source>
</evidence>
<evidence type="ECO:0000259" key="4">
    <source>
        <dbReference type="PROSITE" id="PS50048"/>
    </source>
</evidence>
<dbReference type="GO" id="GO:0003677">
    <property type="term" value="F:DNA binding"/>
    <property type="evidence" value="ECO:0007669"/>
    <property type="project" value="InterPro"/>
</dbReference>
<feature type="region of interest" description="Disordered" evidence="3">
    <location>
        <begin position="402"/>
        <end position="431"/>
    </location>
</feature>
<evidence type="ECO:0000256" key="1">
    <source>
        <dbReference type="ARBA" id="ARBA00022723"/>
    </source>
</evidence>
<evidence type="ECO:0000256" key="2">
    <source>
        <dbReference type="ARBA" id="ARBA00023242"/>
    </source>
</evidence>
<reference evidence="6" key="1">
    <citation type="journal article" date="2013" name="New Phytol.">
        <title>Comparative genomic and transcriptomic analyses reveal the hemibiotrophic stage shift of Colletotrichum fungi.</title>
        <authorList>
            <person name="Gan P."/>
            <person name="Ikeda K."/>
            <person name="Irieda H."/>
            <person name="Narusaka M."/>
            <person name="O'Connell R.J."/>
            <person name="Narusaka Y."/>
            <person name="Takano Y."/>
            <person name="Kubo Y."/>
            <person name="Shirasu K."/>
        </authorList>
    </citation>
    <scope>NUCLEOTIDE SEQUENCE [LARGE SCALE GENOMIC DNA]</scope>
    <source>
        <strain evidence="6">104-T / ATCC 96160 / CBS 514.97 / LARS 414 / MAFF 240422</strain>
    </source>
</reference>
<dbReference type="AlphaFoldDB" id="A0A484G3S6"/>
<dbReference type="PANTHER" id="PTHR46910:SF25">
    <property type="entry name" value="ABC-TRANSPORTER-REGULATING TRANSCRIPTION FACTOR"/>
    <property type="match status" value="1"/>
</dbReference>
<dbReference type="PROSITE" id="PS50048">
    <property type="entry name" value="ZN2_CY6_FUNGAL_2"/>
    <property type="match status" value="1"/>
</dbReference>
<dbReference type="InterPro" id="IPR017853">
    <property type="entry name" value="GH"/>
</dbReference>
<dbReference type="SMART" id="SM00906">
    <property type="entry name" value="Fungal_trans"/>
    <property type="match status" value="1"/>
</dbReference>